<feature type="coiled-coil region" evidence="1">
    <location>
        <begin position="67"/>
        <end position="94"/>
    </location>
</feature>
<evidence type="ECO:0000256" key="1">
    <source>
        <dbReference type="SAM" id="Coils"/>
    </source>
</evidence>
<reference evidence="3 4" key="1">
    <citation type="journal article" date="2011" name="BMC Genomics">
        <title>Genome sequencing reveals diversification of virulence factor content and possible host adaptation in distinct subpopulations of Salmonella enterica.</title>
        <authorList>
            <person name="den Bakker H.C."/>
            <person name="Moreno Switt A.I."/>
            <person name="Govoni G."/>
            <person name="Cummings C.A."/>
            <person name="Ranieri M.L."/>
            <person name="Degoricija L."/>
            <person name="Hoelzer K."/>
            <person name="Rodriguez-Rivera L.D."/>
            <person name="Brown S."/>
            <person name="Bolchacova E."/>
            <person name="Furtado M.R."/>
            <person name="Wiedmann M."/>
        </authorList>
    </citation>
    <scope>NUCLEOTIDE SEQUENCE [LARGE SCALE GENOMIC DNA]</scope>
    <source>
        <strain evidence="3 4">R6-377</strain>
    </source>
</reference>
<keyword evidence="1" id="KW-0175">Coiled coil</keyword>
<dbReference type="Gene3D" id="2.60.40.1620">
    <property type="entry name" value="Lipoprotein YajI-like"/>
    <property type="match status" value="1"/>
</dbReference>
<protein>
    <submittedName>
        <fullName evidence="3">Putative outer membrane lipoprotein</fullName>
    </submittedName>
</protein>
<dbReference type="InterPro" id="IPR021658">
    <property type="entry name" value="DUF3251"/>
</dbReference>
<dbReference type="EMBL" id="AFCJ01000266">
    <property type="protein sequence ID" value="EHC44796.1"/>
    <property type="molecule type" value="Genomic_DNA"/>
</dbReference>
<proteinExistence type="predicted"/>
<sequence>MLFYPELARQQRRSAFEIKDRCLCAYSALPLRYRTMKEMIDMTRRYLRILLVGSLLSLTACAPQSEVRQMHQSISTLNKEMTQLNQETVKITQQNKLNAESTRGVYLLPGANTPARLESQIGTLRMTLLEITPVADGAHATLHIQGESRDPLPAFSATVEYGQLQGTTENYQEVNAQSLLVNAPASLLAPSDVNISLPLKGITPAQLGFIRIHDIQPVNQ</sequence>
<dbReference type="Pfam" id="PF11622">
    <property type="entry name" value="DUF3251"/>
    <property type="match status" value="1"/>
</dbReference>
<accession>G5LJV7</accession>
<dbReference type="AlphaFoldDB" id="G5LJV7"/>
<keyword evidence="3" id="KW-0449">Lipoprotein</keyword>
<dbReference type="Proteomes" id="UP000004642">
    <property type="component" value="Unassembled WGS sequence"/>
</dbReference>
<dbReference type="PATRIC" id="fig|913241.3.peg.474"/>
<name>G5LJV7_SALET</name>
<dbReference type="NCBIfam" id="NF008575">
    <property type="entry name" value="PRK11530.1"/>
    <property type="match status" value="1"/>
</dbReference>
<feature type="domain" description="DUF3251" evidence="2">
    <location>
        <begin position="61"/>
        <end position="217"/>
    </location>
</feature>
<dbReference type="InterPro" id="IPR037125">
    <property type="entry name" value="YajI-like_sf"/>
</dbReference>
<gene>
    <name evidence="3" type="ORF">LTSEALA_0607</name>
</gene>
<evidence type="ECO:0000313" key="4">
    <source>
        <dbReference type="Proteomes" id="UP000004642"/>
    </source>
</evidence>
<evidence type="ECO:0000313" key="3">
    <source>
        <dbReference type="EMBL" id="EHC44796.1"/>
    </source>
</evidence>
<organism evidence="3 4">
    <name type="scientific">Salmonella enterica subsp. enterica serovar Alachua str. R6-377</name>
    <dbReference type="NCBI Taxonomy" id="913241"/>
    <lineage>
        <taxon>Bacteria</taxon>
        <taxon>Pseudomonadati</taxon>
        <taxon>Pseudomonadota</taxon>
        <taxon>Gammaproteobacteria</taxon>
        <taxon>Enterobacterales</taxon>
        <taxon>Enterobacteriaceae</taxon>
        <taxon>Salmonella</taxon>
    </lineage>
</organism>
<evidence type="ECO:0000259" key="2">
    <source>
        <dbReference type="Pfam" id="PF11622"/>
    </source>
</evidence>
<comment type="caution">
    <text evidence="3">The sequence shown here is derived from an EMBL/GenBank/DDBJ whole genome shotgun (WGS) entry which is preliminary data.</text>
</comment>